<evidence type="ECO:0000313" key="4">
    <source>
        <dbReference type="Proteomes" id="UP000694251"/>
    </source>
</evidence>
<name>A0A8T2BUE7_ARASU</name>
<reference evidence="3 4" key="1">
    <citation type="submission" date="2020-12" db="EMBL/GenBank/DDBJ databases">
        <title>Concerted genomic and epigenomic changes stabilize Arabidopsis allopolyploids.</title>
        <authorList>
            <person name="Chen Z."/>
        </authorList>
    </citation>
    <scope>NUCLEOTIDE SEQUENCE [LARGE SCALE GENOMIC DNA]</scope>
    <source>
        <strain evidence="3">As9502</strain>
        <tissue evidence="3">Leaf</tissue>
    </source>
</reference>
<feature type="domain" description="F-box" evidence="2">
    <location>
        <begin position="35"/>
        <end position="75"/>
    </location>
</feature>
<gene>
    <name evidence="3" type="ORF">ISN44_As07g009020</name>
</gene>
<dbReference type="SMART" id="SM00256">
    <property type="entry name" value="FBOX"/>
    <property type="match status" value="1"/>
</dbReference>
<dbReference type="Proteomes" id="UP000694251">
    <property type="component" value="Chromosome 7"/>
</dbReference>
<evidence type="ECO:0000256" key="1">
    <source>
        <dbReference type="SAM" id="MobiDB-lite"/>
    </source>
</evidence>
<protein>
    <submittedName>
        <fullName evidence="3">F-box-like domain superfamily</fullName>
    </submittedName>
</protein>
<dbReference type="EMBL" id="JAEFBJ010000007">
    <property type="protein sequence ID" value="KAG7588574.1"/>
    <property type="molecule type" value="Genomic_DNA"/>
</dbReference>
<dbReference type="PANTHER" id="PTHR24414">
    <property type="entry name" value="F-BOX/KELCH-REPEAT PROTEIN SKIP4"/>
    <property type="match status" value="1"/>
</dbReference>
<dbReference type="OrthoDB" id="45365at2759"/>
<dbReference type="CDD" id="cd22152">
    <property type="entry name" value="F-box_AtAFR-like"/>
    <property type="match status" value="1"/>
</dbReference>
<dbReference type="Pfam" id="PF00646">
    <property type="entry name" value="F-box"/>
    <property type="match status" value="1"/>
</dbReference>
<feature type="region of interest" description="Disordered" evidence="1">
    <location>
        <begin position="1"/>
        <end position="33"/>
    </location>
</feature>
<accession>A0A8T2BUE7</accession>
<keyword evidence="4" id="KW-1185">Reference proteome</keyword>
<feature type="compositionally biased region" description="Low complexity" evidence="1">
    <location>
        <begin position="1"/>
        <end position="13"/>
    </location>
</feature>
<dbReference type="AlphaFoldDB" id="A0A8T2BUE7"/>
<evidence type="ECO:0000259" key="2">
    <source>
        <dbReference type="SMART" id="SM00256"/>
    </source>
</evidence>
<organism evidence="3 4">
    <name type="scientific">Arabidopsis suecica</name>
    <name type="common">Swedish thale-cress</name>
    <name type="synonym">Cardaminopsis suecica</name>
    <dbReference type="NCBI Taxonomy" id="45249"/>
    <lineage>
        <taxon>Eukaryota</taxon>
        <taxon>Viridiplantae</taxon>
        <taxon>Streptophyta</taxon>
        <taxon>Embryophyta</taxon>
        <taxon>Tracheophyta</taxon>
        <taxon>Spermatophyta</taxon>
        <taxon>Magnoliopsida</taxon>
        <taxon>eudicotyledons</taxon>
        <taxon>Gunneridae</taxon>
        <taxon>Pentapetalae</taxon>
        <taxon>rosids</taxon>
        <taxon>malvids</taxon>
        <taxon>Brassicales</taxon>
        <taxon>Brassicaceae</taxon>
        <taxon>Camelineae</taxon>
        <taxon>Arabidopsis</taxon>
    </lineage>
</organism>
<dbReference type="InterPro" id="IPR001810">
    <property type="entry name" value="F-box_dom"/>
</dbReference>
<sequence length="330" mass="37650">MSSTASVSASAATDGQPPWKKKQKEAKEQTSNPSLPNDLVVTCLARVSRLYYPNLSLVSKNFRSIIASPELYQTRTLLGLTENFLYVCLLFPHETNPRWFILKPNQTLTNHTTKKSKKKKKKKDSRSGNRLASITILNSPTVEWSGLIAVGSNLYAISKDIEEAPYSNIWFLDCRTHTWLEVPRMRLSDPDGEFERKMYLPGSSENPDSLNCVEVYNTKTQTWKPVPPETLRYEFGNIQGKIYIRLDEVFGVAFKPKDLKWELVGLDVDSDKCPVCMIKNITYFYNNEFLWKKFRTGGSVWRRVAGLEGLPFASYCTVRLADYGGKLVVF</sequence>
<dbReference type="InterPro" id="IPR050354">
    <property type="entry name" value="F-box/kelch-repeat_ARATH"/>
</dbReference>
<evidence type="ECO:0000313" key="3">
    <source>
        <dbReference type="EMBL" id="KAG7588574.1"/>
    </source>
</evidence>
<dbReference type="Pfam" id="PF25210">
    <property type="entry name" value="Kelch_FKB95"/>
    <property type="match status" value="1"/>
</dbReference>
<comment type="caution">
    <text evidence="3">The sequence shown here is derived from an EMBL/GenBank/DDBJ whole genome shotgun (WGS) entry which is preliminary data.</text>
</comment>
<dbReference type="InterPro" id="IPR057499">
    <property type="entry name" value="Kelch_FKB95"/>
</dbReference>
<dbReference type="PANTHER" id="PTHR24414:SF184">
    <property type="entry name" value="GALACTOSE OXIDASE_KELCH REPEAT SUPERFAMILY PROTEIN"/>
    <property type="match status" value="1"/>
</dbReference>
<proteinExistence type="predicted"/>